<reference evidence="2" key="1">
    <citation type="submission" date="2020-05" db="EMBL/GenBank/DDBJ databases">
        <authorList>
            <person name="Chiriac C."/>
            <person name="Salcher M."/>
            <person name="Ghai R."/>
            <person name="Kavagutti S V."/>
        </authorList>
    </citation>
    <scope>NUCLEOTIDE SEQUENCE</scope>
</reference>
<evidence type="ECO:0000256" key="1">
    <source>
        <dbReference type="SAM" id="MobiDB-lite"/>
    </source>
</evidence>
<feature type="region of interest" description="Disordered" evidence="1">
    <location>
        <begin position="1"/>
        <end position="42"/>
    </location>
</feature>
<organism evidence="2">
    <name type="scientific">freshwater metagenome</name>
    <dbReference type="NCBI Taxonomy" id="449393"/>
    <lineage>
        <taxon>unclassified sequences</taxon>
        <taxon>metagenomes</taxon>
        <taxon>ecological metagenomes</taxon>
    </lineage>
</organism>
<dbReference type="AlphaFoldDB" id="A0A6J6IM19"/>
<protein>
    <submittedName>
        <fullName evidence="2">Unannotated protein</fullName>
    </submittedName>
</protein>
<accession>A0A6J6IM19</accession>
<dbReference type="Pfam" id="PF13834">
    <property type="entry name" value="DUF4193"/>
    <property type="match status" value="1"/>
</dbReference>
<gene>
    <name evidence="2" type="ORF">UFOPK2001_00177</name>
</gene>
<sequence>MATDYDAPRKNDDDVESIEAIKERTPDKLSGLVDSDESEHGEGFAIPDVVSEDLDVVVLPPQDDEFTCSECFIVKHHSLLAPKKGKYGKVCIECEG</sequence>
<evidence type="ECO:0000313" key="2">
    <source>
        <dbReference type="EMBL" id="CAB4625418.1"/>
    </source>
</evidence>
<feature type="compositionally biased region" description="Basic and acidic residues" evidence="1">
    <location>
        <begin position="1"/>
        <end position="12"/>
    </location>
</feature>
<name>A0A6J6IM19_9ZZZZ</name>
<dbReference type="InterPro" id="IPR025242">
    <property type="entry name" value="DUF4193"/>
</dbReference>
<dbReference type="EMBL" id="CAEZVN010000007">
    <property type="protein sequence ID" value="CAB4625418.1"/>
    <property type="molecule type" value="Genomic_DNA"/>
</dbReference>
<proteinExistence type="predicted"/>